<proteinExistence type="inferred from homology"/>
<evidence type="ECO:0000256" key="2">
    <source>
        <dbReference type="ARBA" id="ARBA00006484"/>
    </source>
</evidence>
<dbReference type="InterPro" id="IPR052568">
    <property type="entry name" value="PKS-FAS_Synthase"/>
</dbReference>
<dbReference type="Gene3D" id="3.40.50.720">
    <property type="entry name" value="NAD(P)-binding Rossmann-like Domain"/>
    <property type="match status" value="1"/>
</dbReference>
<dbReference type="CDD" id="cd00833">
    <property type="entry name" value="PKS"/>
    <property type="match status" value="1"/>
</dbReference>
<dbReference type="InterPro" id="IPR009081">
    <property type="entry name" value="PP-bd_ACP"/>
</dbReference>
<dbReference type="InterPro" id="IPR014043">
    <property type="entry name" value="Acyl_transferase_dom"/>
</dbReference>
<comment type="similarity">
    <text evidence="2">Belongs to the short-chain dehydrogenases/reductases (SDR) family.</text>
</comment>
<dbReference type="InterPro" id="IPR016039">
    <property type="entry name" value="Thiolase-like"/>
</dbReference>
<dbReference type="InterPro" id="IPR042104">
    <property type="entry name" value="PKS_dehydratase_sf"/>
</dbReference>
<feature type="domain" description="Carrier" evidence="7">
    <location>
        <begin position="1964"/>
        <end position="2048"/>
    </location>
</feature>
<reference evidence="10 11" key="1">
    <citation type="submission" date="2018-02" db="EMBL/GenBank/DDBJ databases">
        <title>Genome sequencing of Solimonas sp. HR-BB.</title>
        <authorList>
            <person name="Lee Y."/>
            <person name="Jeon C.O."/>
        </authorList>
    </citation>
    <scope>NUCLEOTIDE SEQUENCE [LARGE SCALE GENOMIC DNA]</scope>
    <source>
        <strain evidence="10 11">HR-BB</strain>
    </source>
</reference>
<dbReference type="SMART" id="SM00827">
    <property type="entry name" value="PKS_AT"/>
    <property type="match status" value="1"/>
</dbReference>
<evidence type="ECO:0000259" key="7">
    <source>
        <dbReference type="PROSITE" id="PS50075"/>
    </source>
</evidence>
<dbReference type="PROSITE" id="PS52019">
    <property type="entry name" value="PKS_MFAS_DH"/>
    <property type="match status" value="1"/>
</dbReference>
<dbReference type="InterPro" id="IPR013785">
    <property type="entry name" value="Aldolase_TIM"/>
</dbReference>
<feature type="domain" description="PKS/mFAS DH" evidence="9">
    <location>
        <begin position="2804"/>
        <end position="3094"/>
    </location>
</feature>
<feature type="domain" description="Ketosynthase family 3 (KS3)" evidence="8">
    <location>
        <begin position="684"/>
        <end position="1127"/>
    </location>
</feature>
<dbReference type="InterPro" id="IPR016035">
    <property type="entry name" value="Acyl_Trfase/lysoPLipase"/>
</dbReference>
<feature type="domain" description="Carrier" evidence="7">
    <location>
        <begin position="2068"/>
        <end position="2149"/>
    </location>
</feature>
<dbReference type="Pfam" id="PF08659">
    <property type="entry name" value="KR"/>
    <property type="match status" value="1"/>
</dbReference>
<dbReference type="InterPro" id="IPR036291">
    <property type="entry name" value="NAD(P)-bd_dom_sf"/>
</dbReference>
<feature type="domain" description="Carrier" evidence="7">
    <location>
        <begin position="1754"/>
        <end position="1838"/>
    </location>
</feature>
<dbReference type="Pfam" id="PF21089">
    <property type="entry name" value="PKS_DH_N"/>
    <property type="match status" value="1"/>
</dbReference>
<dbReference type="SUPFAM" id="SSF55048">
    <property type="entry name" value="Probable ACP-binding domain of malonyl-CoA ACP transacylase"/>
    <property type="match status" value="1"/>
</dbReference>
<dbReference type="PROSITE" id="PS00606">
    <property type="entry name" value="KS3_1"/>
    <property type="match status" value="1"/>
</dbReference>
<dbReference type="OrthoDB" id="9778690at2"/>
<dbReference type="SMART" id="SM00826">
    <property type="entry name" value="PKS_DH"/>
    <property type="match status" value="1"/>
</dbReference>
<dbReference type="InterPro" id="IPR049551">
    <property type="entry name" value="PKS_DH_C"/>
</dbReference>
<dbReference type="Gene3D" id="3.20.20.70">
    <property type="entry name" value="Aldolase class I"/>
    <property type="match status" value="2"/>
</dbReference>
<dbReference type="Pfam" id="PF00550">
    <property type="entry name" value="PP-binding"/>
    <property type="match status" value="5"/>
</dbReference>
<keyword evidence="5" id="KW-0808">Transferase</keyword>
<gene>
    <name evidence="10" type="ORF">C3942_02310</name>
</gene>
<dbReference type="GO" id="GO:0004315">
    <property type="term" value="F:3-oxoacyl-[acyl-carrier-protein] synthase activity"/>
    <property type="evidence" value="ECO:0007669"/>
    <property type="project" value="InterPro"/>
</dbReference>
<dbReference type="Pfam" id="PF00109">
    <property type="entry name" value="ketoacyl-synt"/>
    <property type="match status" value="1"/>
</dbReference>
<dbReference type="SUPFAM" id="SSF47336">
    <property type="entry name" value="ACP-like"/>
    <property type="match status" value="5"/>
</dbReference>
<feature type="domain" description="Carrier" evidence="7">
    <location>
        <begin position="1857"/>
        <end position="1941"/>
    </location>
</feature>
<dbReference type="EMBL" id="PSNW01000001">
    <property type="protein sequence ID" value="PPE75747.1"/>
    <property type="molecule type" value="Genomic_DNA"/>
</dbReference>
<dbReference type="InterPro" id="IPR036736">
    <property type="entry name" value="ACP-like_sf"/>
</dbReference>
<evidence type="ECO:0000256" key="4">
    <source>
        <dbReference type="ARBA" id="ARBA00022553"/>
    </source>
</evidence>
<comment type="pathway">
    <text evidence="1">Lipid metabolism; fatty acid biosynthesis.</text>
</comment>
<evidence type="ECO:0000313" key="10">
    <source>
        <dbReference type="EMBL" id="PPE75747.1"/>
    </source>
</evidence>
<dbReference type="SUPFAM" id="SSF53901">
    <property type="entry name" value="Thiolase-like"/>
    <property type="match status" value="1"/>
</dbReference>
<sequence length="3107" mass="328031">MTSSFEILGLSPVSLPNPALATAMARASGTGLLNLEFCGDAAAAQAQFQRLLQEGARGRIGLRLTAAQAELGKALLARAGDRALTLILGGPANGLAHLAKAIGARKQDRLLAEISDAAALPELGNRFQGLVVRGHESGGWVGEYTSYILLQKLAERSKLPLFVQGGIGVHSAAACRAAGAAGVVLDDQLLLLAESPLPPQQQAEFARLNGAETRLFGELVDQSCRVYARPGSPALKQAEEDNRQVEGALLTLEQWRERITGQIGWAGDGSQLIPLGQGIGLAATFRDRYRTVAKLAQAIRRSSLKHIDQAAQLRFLDAGGPLAESHGTRYPLAQGPMTRVSDSPEFAVDVARGGALPFLALALMRGPQVKEMLEKTRDLAGDLPWGVGMLGFIPHALREEQCAEIWNCKPPFALIAGGRPDQAAEFEKRGIKTYIHAPAPALLKMYLEQGARRFVFEGRECGGHIGPLASFVLWEEMIDVLLEQVKPGEEKEVHVLFAGGIHDARSGAMVAAMTAPLAARGMKVGALMGTAYLFSQEIVRSGAVVEGFQEQALRCERTRNLETGPGHSTRCAATQFADDFFNQRRELIREGKSAEEIRDILEDLNLGRLRVASKGVNRDESGKVVAVAADRQLADGMYMIGQVATLRDAAVSIADLHQDVCQGSHVLLEKAAPAPSVAKPVEKPSDVAIVGIGVVLPKANDAQEYWNNVLHKVSVIREAPESRWDWKLFFDENRKTRDKIYSRWGGFLEEIHFDPTRFGIPPRSMKSIDPMQLLTLEAASRALDDAGYAKGGFDRESTSVILGSSGGAGELGLQYGVRAELPRFVENLSDDVWERLPEWTEESFAGVLPNVAAGRVANRMDFGGVNLTVDAACASSLAAISMAVNELESGRSSLVLAGGFDTTQSAYGFTTFAKTQALSPSGKPKTFDENADGIAISEGVVITVLKRLADAERDGDRIYAVIKSTAGSSDGKALGLTAPRSEGQVRALHRAYAKAGFSPATLGLIEAHGTGTAVGDRAEAQTITRALAAEEAKPRSVALGSVKTLLGHTKAAAGVAGLAKVALALHHRVLPAHVGVEKPIDTLADPNSAAYLLKEPRPWVAHAAHPRRAAASAFGFGGTNFHAVLEEYGHHGGAAGAQRWPLELCLFRAADPGALASELEALRPKLAAGSRIGLAELAFTLARQAETRSGGTALAIVAGDLAGLSRDIDAAIAHLREGKPLTPGIRYNAAVPAASPPLAFLFPGQGAQYVNMGREVGLFVDELREAMEFADAQLQAALPQALSSIILPPAAFDEDTEAAQARALTDTRVAQPAIGTLAMGYLRLAKRLGLEASAAAGHSYGEYAALLAAGTITEAEFLHLSAVRGRAMAEASGTSEPGGMAAVQGRREKVAKEIAGFAGVTIANHNAPEQCVISGPKAQVEAAAKRLGEAGLRATLLPVSGAFHTPLVASAKAALSAAIHATKFAAPQLAVFSNQTAKPYPAKPTAMQAQLDEHMLSSVEFVSEVEAMHAAGSRVFLELGPKGICSNMARQTLAGKDAQAIALDGNGGGLRGLLLGLSELFTAGVKWQPSALFAHRDLALLDTHQLTELAKPRVVPKHMWLLSGGCARPIDDPLMRTGSQPALTQASAEAARKVQHDKLVASLPRPAPTVIHQPVAGAPQMPVAPALGNEALVAYQQTMRQFLSLQERVVQQFLGGAAPGAMPTMPVAMPQMPVMPAPAVPAPVVPLAAAPTAVPVQRAMPVAAPAPAAVQAAAPAFDAREALLAIVAERTGYPTDMLGMDADLEADLGIDSIKRVEILGALQKALPGSTGAQMQSVMERFTKSKTLNAILAEVQPLLPAQAAAPVAVQAGAAAPAAPAIDYSAALLAIVAERTGYPVEMLGMDADLEADLGIDSIKRVEILGALQQSLPAAAGSQMQSVMERFTKSKTLSAILAELQRLVPAAAPATATATATVTVAVAAPAAAASDYTATLLAIVAERTGYPVEMLGMDADLEADLGIDSIKRVEILGALQQSLPAAAGSQMQSVMERFTKSKTLSAILAELRRLAPALSTVVTASVTQHSALSNQNFVELLTAIVAERTGYPPEMLGMEADLEADLGIDSIKRVEILGAFQRALPAELSAQMQAAMERFTKSKTLSAILAELRRLAPVLSAEDSALGTVVTAPATQHSALSTQNFVELLTGIVAERTGYPPEMLGMEADLEADLGIDSIKRVEILGAFQKALPAELGAQMQAGMERYTKAKTLSAILRALDGLQAPAAAAVAASVAAAPQLQAAAAAAPAAATPRYVIKSRLAPLPAASVKLSGLAIVLGGALPVAKLLLAELKSRGMTPVHVSDSEPEKLRAAIAAARAKHGPAKALLQINGLDRRKIADLAAWKARYSLDALSLYHGLKALAADLETARVIGASRFGGSFGRDSVGKGAASGGAPNGVFNCLRYEYPQALMRAVDFDGQSDEDIARLMVDELASDCREPEVGYVGALRHGSVTSSQPLTASPFPASVIPSGDWVVLVTGGARGITAEIVEELVRPGMRLVLLGRTAAPGPESAETRAHADAAQLKAALLKARMARGERPKPVEIDREVSRILVDREIRANLAKLAAAGAQVEYLACDVRDEAAFGGLIDGLYAKYGNIDAVLHGAGVIEDKLFVDKTAESFERVLGTKLDAAFLLSQRLKPQNLKLLAFFTSVAGRYGNRGQSDYAAANETLNRLAWQLHREWPQTRVIAVNWGPWDAGMASEGVRRAFKERGIEAIPVPSGRRFFLDEIAYGPRNDVEIVAGAGPWYKPEQDAPEAAVAAPAATPSGLPLMQTAPRMGPGGNMMLEHTFCLSSDPYLLDHRLDGKGVLPATGALEWMAQFVTAAWPGWHVVEMRDHRALNSVMLDPEVNGGKRTVQLRARASSHSDLNGQTITVEIIDPAKKLPLYRATAVLAQTMPEPPAVNVEALSGAKPFAATDAYAHFLFHGPRFQLASEIPAVAEGGLDARVRPSLPGEWLADAQGGWLFDPALCDVAPQMAIVWSRLNRNMTALPSAFASVRRYGSDPLPKTLRLALRLLPAPHESAMVYDALYLDDSGRVRVEMRHCEATMSAALNRLGGQAAATVKNQPSDRA</sequence>
<dbReference type="InterPro" id="IPR020807">
    <property type="entry name" value="PKS_DH"/>
</dbReference>
<evidence type="ECO:0000256" key="1">
    <source>
        <dbReference type="ARBA" id="ARBA00005194"/>
    </source>
</evidence>
<dbReference type="InterPro" id="IPR014030">
    <property type="entry name" value="Ketoacyl_synth_N"/>
</dbReference>
<dbReference type="InterPro" id="IPR049552">
    <property type="entry name" value="PKS_DH_N"/>
</dbReference>
<accession>A0A2S5TLC1</accession>
<feature type="region of interest" description="C-terminal hotdog fold" evidence="6">
    <location>
        <begin position="2946"/>
        <end position="3094"/>
    </location>
</feature>
<organism evidence="10 11">
    <name type="scientific">Solimonas fluminis</name>
    <dbReference type="NCBI Taxonomy" id="2086571"/>
    <lineage>
        <taxon>Bacteria</taxon>
        <taxon>Pseudomonadati</taxon>
        <taxon>Pseudomonadota</taxon>
        <taxon>Gammaproteobacteria</taxon>
        <taxon>Nevskiales</taxon>
        <taxon>Nevskiaceae</taxon>
        <taxon>Solimonas</taxon>
    </lineage>
</organism>
<dbReference type="Proteomes" id="UP000238220">
    <property type="component" value="Unassembled WGS sequence"/>
</dbReference>
<dbReference type="PROSITE" id="PS52004">
    <property type="entry name" value="KS3_2"/>
    <property type="match status" value="1"/>
</dbReference>
<name>A0A2S5TLC1_9GAMM</name>
<dbReference type="InterPro" id="IPR014031">
    <property type="entry name" value="Ketoacyl_synth_C"/>
</dbReference>
<dbReference type="GO" id="GO:0006633">
    <property type="term" value="P:fatty acid biosynthetic process"/>
    <property type="evidence" value="ECO:0007669"/>
    <property type="project" value="UniProtKB-UniPathway"/>
</dbReference>
<dbReference type="InterPro" id="IPR057326">
    <property type="entry name" value="KR_dom"/>
</dbReference>
<dbReference type="SUPFAM" id="SSF52151">
    <property type="entry name" value="FabD/lysophospholipase-like"/>
    <property type="match status" value="1"/>
</dbReference>
<dbReference type="PANTHER" id="PTHR43074:SF1">
    <property type="entry name" value="BETA-KETOACYL SYNTHASE FAMILY PROTEIN-RELATED"/>
    <property type="match status" value="1"/>
</dbReference>
<dbReference type="SUPFAM" id="SSF51412">
    <property type="entry name" value="Inosine monophosphate dehydrogenase (IMPDH)"/>
    <property type="match status" value="2"/>
</dbReference>
<dbReference type="Pfam" id="PF00698">
    <property type="entry name" value="Acyl_transf_1"/>
    <property type="match status" value="1"/>
</dbReference>
<dbReference type="InterPro" id="IPR049900">
    <property type="entry name" value="PKS_mFAS_DH"/>
</dbReference>
<keyword evidence="11" id="KW-1185">Reference proteome</keyword>
<evidence type="ECO:0000313" key="11">
    <source>
        <dbReference type="Proteomes" id="UP000238220"/>
    </source>
</evidence>
<evidence type="ECO:0000256" key="6">
    <source>
        <dbReference type="PROSITE-ProRule" id="PRU01363"/>
    </source>
</evidence>
<dbReference type="Pfam" id="PF14765">
    <property type="entry name" value="PS-DH"/>
    <property type="match status" value="1"/>
</dbReference>
<dbReference type="Gene3D" id="3.40.366.10">
    <property type="entry name" value="Malonyl-Coenzyme A Acyl Carrier Protein, domain 2"/>
    <property type="match status" value="1"/>
</dbReference>
<evidence type="ECO:0000256" key="3">
    <source>
        <dbReference type="ARBA" id="ARBA00022450"/>
    </source>
</evidence>
<comment type="caution">
    <text evidence="10">The sequence shown here is derived from an EMBL/GenBank/DDBJ whole genome shotgun (WGS) entry which is preliminary data.</text>
</comment>
<dbReference type="SMART" id="SM00822">
    <property type="entry name" value="PKS_KR"/>
    <property type="match status" value="1"/>
</dbReference>
<dbReference type="Gene3D" id="3.10.129.110">
    <property type="entry name" value="Polyketide synthase dehydratase"/>
    <property type="match status" value="1"/>
</dbReference>
<feature type="region of interest" description="N-terminal hotdog fold" evidence="6">
    <location>
        <begin position="2804"/>
        <end position="2934"/>
    </location>
</feature>
<dbReference type="UniPathway" id="UPA00094"/>
<dbReference type="PANTHER" id="PTHR43074">
    <property type="entry name" value="OMEGA-3 POLYUNSATURATED FATTY ACID SYNTHASE PFAB-RELATED"/>
    <property type="match status" value="1"/>
</dbReference>
<dbReference type="CDD" id="cd08953">
    <property type="entry name" value="KR_2_SDR_x"/>
    <property type="match status" value="1"/>
</dbReference>
<dbReference type="Gene3D" id="1.10.1200.10">
    <property type="entry name" value="ACP-like"/>
    <property type="match status" value="5"/>
</dbReference>
<dbReference type="InterPro" id="IPR001227">
    <property type="entry name" value="Ac_transferase_dom_sf"/>
</dbReference>
<feature type="active site" description="Proton acceptor; for dehydratase activity" evidence="6">
    <location>
        <position position="2836"/>
    </location>
</feature>
<dbReference type="InterPro" id="IPR018201">
    <property type="entry name" value="Ketoacyl_synth_AS"/>
</dbReference>
<dbReference type="Gene3D" id="3.40.47.10">
    <property type="match status" value="1"/>
</dbReference>
<keyword evidence="3" id="KW-0596">Phosphopantetheine</keyword>
<feature type="active site" description="Proton donor; for dehydratase activity" evidence="6">
    <location>
        <position position="3007"/>
    </location>
</feature>
<evidence type="ECO:0000259" key="8">
    <source>
        <dbReference type="PROSITE" id="PS52004"/>
    </source>
</evidence>
<dbReference type="PROSITE" id="PS50075">
    <property type="entry name" value="CARRIER"/>
    <property type="match status" value="5"/>
</dbReference>
<dbReference type="SUPFAM" id="SSF51735">
    <property type="entry name" value="NAD(P)-binding Rossmann-fold domains"/>
    <property type="match status" value="2"/>
</dbReference>
<dbReference type="Pfam" id="PF02801">
    <property type="entry name" value="Ketoacyl-synt_C"/>
    <property type="match status" value="1"/>
</dbReference>
<dbReference type="InterPro" id="IPR016036">
    <property type="entry name" value="Malonyl_transacylase_ACP-bd"/>
</dbReference>
<dbReference type="InterPro" id="IPR013968">
    <property type="entry name" value="PKS_KR"/>
</dbReference>
<dbReference type="SMART" id="SM00825">
    <property type="entry name" value="PKS_KS"/>
    <property type="match status" value="1"/>
</dbReference>
<evidence type="ECO:0000259" key="9">
    <source>
        <dbReference type="PROSITE" id="PS52019"/>
    </source>
</evidence>
<evidence type="ECO:0000256" key="5">
    <source>
        <dbReference type="ARBA" id="ARBA00022679"/>
    </source>
</evidence>
<keyword evidence="4" id="KW-0597">Phosphoprotein</keyword>
<protein>
    <submittedName>
        <fullName evidence="10">Uncharacterized protein</fullName>
    </submittedName>
</protein>
<dbReference type="InterPro" id="IPR020841">
    <property type="entry name" value="PKS_Beta-ketoAc_synthase_dom"/>
</dbReference>
<feature type="domain" description="Carrier" evidence="7">
    <location>
        <begin position="2176"/>
        <end position="2257"/>
    </location>
</feature>